<dbReference type="InterPro" id="IPR027483">
    <property type="entry name" value="PInositol-4-P-4/5-kinase_C_sf"/>
</dbReference>
<dbReference type="EMBL" id="CAXITT010000027">
    <property type="protein sequence ID" value="CAL1528147.1"/>
    <property type="molecule type" value="Genomic_DNA"/>
</dbReference>
<evidence type="ECO:0000256" key="2">
    <source>
        <dbReference type="SAM" id="MobiDB-lite"/>
    </source>
</evidence>
<keyword evidence="5" id="KW-1185">Reference proteome</keyword>
<dbReference type="AlphaFoldDB" id="A0AAV2H3A4"/>
<feature type="region of interest" description="Disordered" evidence="2">
    <location>
        <begin position="1"/>
        <end position="21"/>
    </location>
</feature>
<dbReference type="InterPro" id="IPR023610">
    <property type="entry name" value="PInositol-4/5-P-5/4-kinase"/>
</dbReference>
<dbReference type="GO" id="GO:0005524">
    <property type="term" value="F:ATP binding"/>
    <property type="evidence" value="ECO:0007669"/>
    <property type="project" value="UniProtKB-UniRule"/>
</dbReference>
<gene>
    <name evidence="4" type="ORF">GSLYS_00002317001</name>
</gene>
<dbReference type="Gene3D" id="3.30.810.10">
    <property type="entry name" value="2-Layer Sandwich"/>
    <property type="match status" value="1"/>
</dbReference>
<dbReference type="PROSITE" id="PS51455">
    <property type="entry name" value="PIPK"/>
    <property type="match status" value="1"/>
</dbReference>
<proteinExistence type="predicted"/>
<dbReference type="InterPro" id="IPR002498">
    <property type="entry name" value="PInositol-4-P-4/5-kinase_core"/>
</dbReference>
<dbReference type="SMART" id="SM00330">
    <property type="entry name" value="PIPKc"/>
    <property type="match status" value="1"/>
</dbReference>
<dbReference type="GO" id="GO:0005886">
    <property type="term" value="C:plasma membrane"/>
    <property type="evidence" value="ECO:0007669"/>
    <property type="project" value="TreeGrafter"/>
</dbReference>
<dbReference type="PANTHER" id="PTHR23086:SF101">
    <property type="entry name" value="LP03320P-RELATED"/>
    <property type="match status" value="1"/>
</dbReference>
<dbReference type="InterPro" id="IPR027484">
    <property type="entry name" value="PInositol-4-P-5-kinase_N"/>
</dbReference>
<keyword evidence="1" id="KW-0067">ATP-binding</keyword>
<dbReference type="GO" id="GO:0046854">
    <property type="term" value="P:phosphatidylinositol phosphate biosynthetic process"/>
    <property type="evidence" value="ECO:0007669"/>
    <property type="project" value="TreeGrafter"/>
</dbReference>
<evidence type="ECO:0000313" key="4">
    <source>
        <dbReference type="EMBL" id="CAL1528147.1"/>
    </source>
</evidence>
<keyword evidence="1" id="KW-0808">Transferase</keyword>
<comment type="caution">
    <text evidence="4">The sequence shown here is derived from an EMBL/GenBank/DDBJ whole genome shotgun (WGS) entry which is preliminary data.</text>
</comment>
<dbReference type="SUPFAM" id="SSF56104">
    <property type="entry name" value="SAICAR synthase-like"/>
    <property type="match status" value="1"/>
</dbReference>
<protein>
    <recommendedName>
        <fullName evidence="3">PIPK domain-containing protein</fullName>
    </recommendedName>
</protein>
<dbReference type="Pfam" id="PF01504">
    <property type="entry name" value="PIP5K"/>
    <property type="match status" value="1"/>
</dbReference>
<organism evidence="4 5">
    <name type="scientific">Lymnaea stagnalis</name>
    <name type="common">Great pond snail</name>
    <name type="synonym">Helix stagnalis</name>
    <dbReference type="NCBI Taxonomy" id="6523"/>
    <lineage>
        <taxon>Eukaryota</taxon>
        <taxon>Metazoa</taxon>
        <taxon>Spiralia</taxon>
        <taxon>Lophotrochozoa</taxon>
        <taxon>Mollusca</taxon>
        <taxon>Gastropoda</taxon>
        <taxon>Heterobranchia</taxon>
        <taxon>Euthyneura</taxon>
        <taxon>Panpulmonata</taxon>
        <taxon>Hygrophila</taxon>
        <taxon>Lymnaeoidea</taxon>
        <taxon>Lymnaeidae</taxon>
        <taxon>Lymnaea</taxon>
    </lineage>
</organism>
<feature type="domain" description="PIPK" evidence="3">
    <location>
        <begin position="4"/>
        <end position="353"/>
    </location>
</feature>
<evidence type="ECO:0000256" key="1">
    <source>
        <dbReference type="PROSITE-ProRule" id="PRU00781"/>
    </source>
</evidence>
<dbReference type="PANTHER" id="PTHR23086">
    <property type="entry name" value="PHOSPHATIDYLINOSITOL-4-PHOSPHATE 5-KINASE"/>
    <property type="match status" value="1"/>
</dbReference>
<dbReference type="Gene3D" id="3.30.800.10">
    <property type="entry name" value="Phosphatidylinositol Phosphate Kinase II Beta"/>
    <property type="match status" value="1"/>
</dbReference>
<dbReference type="Proteomes" id="UP001497497">
    <property type="component" value="Unassembled WGS sequence"/>
</dbReference>
<keyword evidence="1" id="KW-0547">Nucleotide-binding</keyword>
<sequence length="357" mass="41082">MAMEMTGQGGEGTNNIPNDDVPITSNGTGPGTITFDWNNSGVTLFQAFTASLGRASDTSLLPKNFVLKRYRPRSCDIVRNKCLRQGQNYEDDLCEHKWRLLLDTGESGSKYFLSANEDFIIKTIQDSEHNCLNDILPRLCHFLTDNPQTLLPRFFGLYRYTGGGKKIRFMVMNNLLPNHLQIDKRFDLKGATKRKTATNVGKDDEFLKTHPNGFEMDERYVTRLRELLELDCMHLRELGLTNYSLFIAVHEVDKDDEDEDDHIRVSNENLDEHSRSSQTLGLLGYRSRGVPARLCATSKVLLYIGIIHILKPYTLRNKEEYLFKSMLPGGDDTPVQPPKEFEERFMRFVRDIWFKPQ</sequence>
<evidence type="ECO:0000313" key="5">
    <source>
        <dbReference type="Proteomes" id="UP001497497"/>
    </source>
</evidence>
<dbReference type="GO" id="GO:0016308">
    <property type="term" value="F:1-phosphatidylinositol-4-phosphate 5-kinase activity"/>
    <property type="evidence" value="ECO:0007669"/>
    <property type="project" value="TreeGrafter"/>
</dbReference>
<accession>A0AAV2H3A4</accession>
<evidence type="ECO:0000259" key="3">
    <source>
        <dbReference type="PROSITE" id="PS51455"/>
    </source>
</evidence>
<name>A0AAV2H3A4_LYMST</name>
<keyword evidence="1" id="KW-0418">Kinase</keyword>
<reference evidence="4 5" key="1">
    <citation type="submission" date="2024-04" db="EMBL/GenBank/DDBJ databases">
        <authorList>
            <consortium name="Genoscope - CEA"/>
            <person name="William W."/>
        </authorList>
    </citation>
    <scope>NUCLEOTIDE SEQUENCE [LARGE SCALE GENOMIC DNA]</scope>
</reference>